<dbReference type="OMA" id="MCGELEH"/>
<gene>
    <name evidence="1" type="ORF">SPRG_15425</name>
</gene>
<dbReference type="InterPro" id="IPR036871">
    <property type="entry name" value="PX_dom_sf"/>
</dbReference>
<dbReference type="AlphaFoldDB" id="A0A067BRK7"/>
<evidence type="ECO:0000313" key="1">
    <source>
        <dbReference type="EMBL" id="KDO19435.1"/>
    </source>
</evidence>
<keyword evidence="2" id="KW-1185">Reference proteome</keyword>
<reference evidence="1 2" key="1">
    <citation type="journal article" date="2013" name="PLoS Genet.">
        <title>Distinctive expansion of potential virulence genes in the genome of the oomycete fish pathogen Saprolegnia parasitica.</title>
        <authorList>
            <person name="Jiang R.H."/>
            <person name="de Bruijn I."/>
            <person name="Haas B.J."/>
            <person name="Belmonte R."/>
            <person name="Lobach L."/>
            <person name="Christie J."/>
            <person name="van den Ackerveken G."/>
            <person name="Bottin A."/>
            <person name="Bulone V."/>
            <person name="Diaz-Moreno S.M."/>
            <person name="Dumas B."/>
            <person name="Fan L."/>
            <person name="Gaulin E."/>
            <person name="Govers F."/>
            <person name="Grenville-Briggs L.J."/>
            <person name="Horner N.R."/>
            <person name="Levin J.Z."/>
            <person name="Mammella M."/>
            <person name="Meijer H.J."/>
            <person name="Morris P."/>
            <person name="Nusbaum C."/>
            <person name="Oome S."/>
            <person name="Phillips A.J."/>
            <person name="van Rooyen D."/>
            <person name="Rzeszutek E."/>
            <person name="Saraiva M."/>
            <person name="Secombes C.J."/>
            <person name="Seidl M.F."/>
            <person name="Snel B."/>
            <person name="Stassen J.H."/>
            <person name="Sykes S."/>
            <person name="Tripathy S."/>
            <person name="van den Berg H."/>
            <person name="Vega-Arreguin J.C."/>
            <person name="Wawra S."/>
            <person name="Young S.K."/>
            <person name="Zeng Q."/>
            <person name="Dieguez-Uribeondo J."/>
            <person name="Russ C."/>
            <person name="Tyler B.M."/>
            <person name="van West P."/>
        </authorList>
    </citation>
    <scope>NUCLEOTIDE SEQUENCE [LARGE SCALE GENOMIC DNA]</scope>
    <source>
        <strain evidence="1 2">CBS 223.65</strain>
    </source>
</reference>
<dbReference type="Proteomes" id="UP000030745">
    <property type="component" value="Unassembled WGS sequence"/>
</dbReference>
<organism evidence="1 2">
    <name type="scientific">Saprolegnia parasitica (strain CBS 223.65)</name>
    <dbReference type="NCBI Taxonomy" id="695850"/>
    <lineage>
        <taxon>Eukaryota</taxon>
        <taxon>Sar</taxon>
        <taxon>Stramenopiles</taxon>
        <taxon>Oomycota</taxon>
        <taxon>Saprolegniomycetes</taxon>
        <taxon>Saprolegniales</taxon>
        <taxon>Saprolegniaceae</taxon>
        <taxon>Saprolegnia</taxon>
    </lineage>
</organism>
<dbReference type="RefSeq" id="XP_012209861.1">
    <property type="nucleotide sequence ID" value="XM_012354471.1"/>
</dbReference>
<evidence type="ECO:0008006" key="3">
    <source>
        <dbReference type="Google" id="ProtNLM"/>
    </source>
</evidence>
<dbReference type="GeneID" id="24137156"/>
<dbReference type="KEGG" id="spar:SPRG_15425"/>
<accession>A0A067BRK7</accession>
<proteinExistence type="predicted"/>
<dbReference type="OrthoDB" id="66781at2759"/>
<dbReference type="EMBL" id="KK583351">
    <property type="protein sequence ID" value="KDO19435.1"/>
    <property type="molecule type" value="Genomic_DNA"/>
</dbReference>
<dbReference type="GO" id="GO:0035091">
    <property type="term" value="F:phosphatidylinositol binding"/>
    <property type="evidence" value="ECO:0007669"/>
    <property type="project" value="InterPro"/>
</dbReference>
<sequence length="148" mass="16652">MLPLLRSSLSSSEKQSLRCCVRGTSVVKRQGLFLSSLQVLYHIKVRVADEVWVSQTAMDDILQLHAQLLSIAKQHCTEFTKALSSLPCPKEPLFKKTEMLVIKGMCGELEHYLLNLVKLCERFDTPDVDLVEAQTLHFLKAAALQSSH</sequence>
<protein>
    <recommendedName>
        <fullName evidence="3">PX domain-containing protein</fullName>
    </recommendedName>
</protein>
<dbReference type="VEuPathDB" id="FungiDB:SPRG_15425"/>
<dbReference type="Gene3D" id="3.30.1520.10">
    <property type="entry name" value="Phox-like domain"/>
    <property type="match status" value="1"/>
</dbReference>
<name>A0A067BRK7_SAPPC</name>
<evidence type="ECO:0000313" key="2">
    <source>
        <dbReference type="Proteomes" id="UP000030745"/>
    </source>
</evidence>